<dbReference type="RefSeq" id="WP_126548165.1">
    <property type="nucleotide sequence ID" value="NZ_BIFS01000001.1"/>
</dbReference>
<reference evidence="2" key="1">
    <citation type="submission" date="2018-12" db="EMBL/GenBank/DDBJ databases">
        <title>Tengunoibacter tsumagoiensis gen. nov., sp. nov., Dictyobacter kobayashii sp. nov., D. alpinus sp. nov., and D. joshuensis sp. nov. and description of Dictyobacteraceae fam. nov. within the order Ktedonobacterales isolated from Tengu-no-mugimeshi.</title>
        <authorList>
            <person name="Wang C.M."/>
            <person name="Zheng Y."/>
            <person name="Sakai Y."/>
            <person name="Toyoda A."/>
            <person name="Minakuchi Y."/>
            <person name="Abe K."/>
            <person name="Yokota A."/>
            <person name="Yabe S."/>
        </authorList>
    </citation>
    <scope>NUCLEOTIDE SEQUENCE [LARGE SCALE GENOMIC DNA]</scope>
    <source>
        <strain evidence="2">Uno11</strain>
    </source>
</reference>
<evidence type="ECO:0000313" key="1">
    <source>
        <dbReference type="EMBL" id="GCE16221.1"/>
    </source>
</evidence>
<evidence type="ECO:0000313" key="2">
    <source>
        <dbReference type="Proteomes" id="UP000287188"/>
    </source>
</evidence>
<keyword evidence="2" id="KW-1185">Reference proteome</keyword>
<comment type="caution">
    <text evidence="1">The sequence shown here is derived from an EMBL/GenBank/DDBJ whole genome shotgun (WGS) entry which is preliminary data.</text>
</comment>
<proteinExistence type="predicted"/>
<dbReference type="AlphaFoldDB" id="A0A402AB79"/>
<sequence length="123" mass="14042">MPDLWIADIPEDVFGSLQTLARSAKVAEEVWMREYIIASLRVICPIPQESYVLHCKGKQGSSGMISRRYKEPILQTKARLVSPRQEEAFEKAAELVRRNRIGDRELAIQVLQTVFDEVIEDLG</sequence>
<dbReference type="EMBL" id="BIFS01000001">
    <property type="protein sequence ID" value="GCE16221.1"/>
    <property type="molecule type" value="Genomic_DNA"/>
</dbReference>
<accession>A0A402AB79</accession>
<dbReference type="OrthoDB" id="9828849at2"/>
<dbReference type="Proteomes" id="UP000287188">
    <property type="component" value="Unassembled WGS sequence"/>
</dbReference>
<gene>
    <name evidence="1" type="ORF">KDK_00210</name>
</gene>
<name>A0A402AB79_9CHLR</name>
<organism evidence="1 2">
    <name type="scientific">Dictyobacter kobayashii</name>
    <dbReference type="NCBI Taxonomy" id="2014872"/>
    <lineage>
        <taxon>Bacteria</taxon>
        <taxon>Bacillati</taxon>
        <taxon>Chloroflexota</taxon>
        <taxon>Ktedonobacteria</taxon>
        <taxon>Ktedonobacterales</taxon>
        <taxon>Dictyobacteraceae</taxon>
        <taxon>Dictyobacter</taxon>
    </lineage>
</organism>
<protein>
    <submittedName>
        <fullName evidence="1">Uncharacterized protein</fullName>
    </submittedName>
</protein>